<evidence type="ECO:0000256" key="5">
    <source>
        <dbReference type="ARBA" id="ARBA00023306"/>
    </source>
</evidence>
<accession>A0A7V7GU23</accession>
<dbReference type="Gene3D" id="3.90.190.20">
    <property type="entry name" value="Mur ligase, C-terminal domain"/>
    <property type="match status" value="1"/>
</dbReference>
<feature type="binding site" evidence="7">
    <location>
        <begin position="399"/>
        <end position="402"/>
    </location>
    <ligand>
        <name>meso-2,6-diaminopimelate</name>
        <dbReference type="ChEBI" id="CHEBI:57791"/>
    </ligand>
</feature>
<comment type="cofactor">
    <cofactor evidence="7">
        <name>Mg(2+)</name>
        <dbReference type="ChEBI" id="CHEBI:18420"/>
    </cofactor>
</comment>
<comment type="function">
    <text evidence="7">Catalyzes the addition of meso-diaminopimelic acid to the nucleotide precursor UDP-N-acetylmuramoyl-L-alanyl-D-glutamate (UMAG) in the biosynthesis of bacterial cell-wall peptidoglycan.</text>
</comment>
<reference evidence="12 13" key="1">
    <citation type="submission" date="2018-07" db="EMBL/GenBank/DDBJ databases">
        <title>Pseudomonas laoshanensis sp. nov., isolated from soil.</title>
        <authorList>
            <person name="Sun J."/>
            <person name="Yu L."/>
            <person name="Wang M."/>
            <person name="Zhang C."/>
        </authorList>
    </citation>
    <scope>NUCLEOTIDE SEQUENCE [LARGE SCALE GENOMIC DNA]</scope>
    <source>
        <strain evidence="12 13">Y22</strain>
    </source>
</reference>
<feature type="binding site" evidence="7">
    <location>
        <begin position="149"/>
        <end position="150"/>
    </location>
    <ligand>
        <name>UDP-N-acetyl-alpha-D-muramoyl-L-alanyl-D-glutamate</name>
        <dbReference type="ChEBI" id="CHEBI:83900"/>
    </ligand>
</feature>
<dbReference type="EC" id="6.3.2.13" evidence="7"/>
<comment type="caution">
    <text evidence="7">Lacks conserved residue(s) required for the propagation of feature annotation.</text>
</comment>
<comment type="similarity">
    <text evidence="1 7">Belongs to the MurCDEF family. MurE subfamily.</text>
</comment>
<dbReference type="InterPro" id="IPR013221">
    <property type="entry name" value="Mur_ligase_cen"/>
</dbReference>
<dbReference type="Proteomes" id="UP000463138">
    <property type="component" value="Unassembled WGS sequence"/>
</dbReference>
<keyword evidence="13" id="KW-1185">Reference proteome</keyword>
<dbReference type="PANTHER" id="PTHR23135:SF4">
    <property type="entry name" value="UDP-N-ACETYLMURAMOYL-L-ALANYL-D-GLUTAMATE--2,6-DIAMINOPIMELATE LIGASE MURE HOMOLOG, CHLOROPLASTIC"/>
    <property type="match status" value="1"/>
</dbReference>
<proteinExistence type="inferred from homology"/>
<feature type="domain" description="Mur ligase C-terminal" evidence="10">
    <location>
        <begin position="326"/>
        <end position="452"/>
    </location>
</feature>
<keyword evidence="6 7" id="KW-0961">Cell wall biogenesis/degradation</keyword>
<evidence type="ECO:0000256" key="1">
    <source>
        <dbReference type="ARBA" id="ARBA00005898"/>
    </source>
</evidence>
<evidence type="ECO:0000256" key="6">
    <source>
        <dbReference type="ARBA" id="ARBA00023316"/>
    </source>
</evidence>
<dbReference type="OrthoDB" id="9800958at2"/>
<dbReference type="UniPathway" id="UPA00219"/>
<sequence>MIPLKQLFPDWHGESVMIDGLALDSRQVKPGVLFLAVPGLKQDGRKHIPQALACGAAAVAYEAGGANVPAASVPMLPISGLAAQLSDIASRFHQQPSKHLRVIGVTGTNGKTSVSQMLAQALGSLGKRCGVIGTLGSGMPGDLSDHGMTTPDALRVQEQLASLQQQGAGWVAMEVSSHALQQDRVAAVEFDLGIFTNLSRDHLDYHGDMASYAAAKARLFERPLRAAVINLDDAFGADLIARCTCKVTTYSLDNTRADIHCSAIQYGQQGMQALVHVAGLSAPLHSPLLGAFNLANLLAVLGGLLAMDIPLPSAVAELAKLQAPAGRMQRLGGDGKPLVVIDYAHTPDALEKALGALRAHADGKLTCVFGCGGDRDTGKRALMGQVAEQLADQLVVTDDNPRSEASATIIAQVLQGVERAEAVRVIANRAQAISDSITQAQAGDLILVAGKGHETYQEINGVRHPFSDIEQAERALQQWELAHA</sequence>
<feature type="binding site" evidence="7">
    <location>
        <begin position="107"/>
        <end position="113"/>
    </location>
    <ligand>
        <name>ATP</name>
        <dbReference type="ChEBI" id="CHEBI:30616"/>
    </ligand>
</feature>
<keyword evidence="7" id="KW-0067">ATP-binding</keyword>
<comment type="PTM">
    <text evidence="7">Carboxylation is probably crucial for Mg(2+) binding and, consequently, for the gamma-phosphate positioning of ATP.</text>
</comment>
<evidence type="ECO:0000256" key="3">
    <source>
        <dbReference type="ARBA" id="ARBA00022960"/>
    </source>
</evidence>
<dbReference type="Pfam" id="PF02875">
    <property type="entry name" value="Mur_ligase_C"/>
    <property type="match status" value="1"/>
</dbReference>
<dbReference type="GO" id="GO:0000287">
    <property type="term" value="F:magnesium ion binding"/>
    <property type="evidence" value="ECO:0007669"/>
    <property type="project" value="UniProtKB-UniRule"/>
</dbReference>
<dbReference type="SUPFAM" id="SSF53244">
    <property type="entry name" value="MurD-like peptide ligases, peptide-binding domain"/>
    <property type="match status" value="1"/>
</dbReference>
<evidence type="ECO:0000313" key="13">
    <source>
        <dbReference type="Proteomes" id="UP000463138"/>
    </source>
</evidence>
<dbReference type="NCBIfam" id="NF001124">
    <property type="entry name" value="PRK00139.1-2"/>
    <property type="match status" value="1"/>
</dbReference>
<dbReference type="InterPro" id="IPR035911">
    <property type="entry name" value="MurE/MurF_N"/>
</dbReference>
<dbReference type="GO" id="GO:0008765">
    <property type="term" value="F:UDP-N-acetylmuramoylalanyl-D-glutamate-2,6-diaminopimelate ligase activity"/>
    <property type="evidence" value="ECO:0007669"/>
    <property type="project" value="UniProtKB-UniRule"/>
</dbReference>
<feature type="binding site" evidence="7">
    <location>
        <position position="375"/>
    </location>
    <ligand>
        <name>meso-2,6-diaminopimelate</name>
        <dbReference type="ChEBI" id="CHEBI:57791"/>
    </ligand>
</feature>
<dbReference type="Gene3D" id="3.40.1190.10">
    <property type="entry name" value="Mur-like, catalytic domain"/>
    <property type="match status" value="1"/>
</dbReference>
<dbReference type="InterPro" id="IPR000713">
    <property type="entry name" value="Mur_ligase_N"/>
</dbReference>
<comment type="pathway">
    <text evidence="7 8">Cell wall biogenesis; peptidoglycan biosynthesis.</text>
</comment>
<feature type="binding site" evidence="7">
    <location>
        <position position="184"/>
    </location>
    <ligand>
        <name>UDP-N-acetyl-alpha-D-muramoyl-L-alanyl-D-glutamate</name>
        <dbReference type="ChEBI" id="CHEBI:83900"/>
    </ligand>
</feature>
<dbReference type="GO" id="GO:0005737">
    <property type="term" value="C:cytoplasm"/>
    <property type="evidence" value="ECO:0007669"/>
    <property type="project" value="UniProtKB-SubCell"/>
</dbReference>
<keyword evidence="7" id="KW-0460">Magnesium</keyword>
<dbReference type="AlphaFoldDB" id="A0A7V7GU23"/>
<dbReference type="Gene3D" id="3.40.1390.10">
    <property type="entry name" value="MurE/MurF, N-terminal domain"/>
    <property type="match status" value="1"/>
</dbReference>
<feature type="binding site" evidence="7">
    <location>
        <position position="176"/>
    </location>
    <ligand>
        <name>UDP-N-acetyl-alpha-D-muramoyl-L-alanyl-D-glutamate</name>
        <dbReference type="ChEBI" id="CHEBI:83900"/>
    </ligand>
</feature>
<organism evidence="12 13">
    <name type="scientific">Halopseudomonas laoshanensis</name>
    <dbReference type="NCBI Taxonomy" id="2268758"/>
    <lineage>
        <taxon>Bacteria</taxon>
        <taxon>Pseudomonadati</taxon>
        <taxon>Pseudomonadota</taxon>
        <taxon>Gammaproteobacteria</taxon>
        <taxon>Pseudomonadales</taxon>
        <taxon>Pseudomonadaceae</taxon>
        <taxon>Halopseudomonas</taxon>
    </lineage>
</organism>
<gene>
    <name evidence="7" type="primary">murE</name>
    <name evidence="12" type="ORF">DT594_08875</name>
</gene>
<evidence type="ECO:0000256" key="4">
    <source>
        <dbReference type="ARBA" id="ARBA00022984"/>
    </source>
</evidence>
<feature type="short sequence motif" description="Meso-diaminopimelate recognition motif" evidence="7">
    <location>
        <begin position="399"/>
        <end position="402"/>
    </location>
</feature>
<feature type="binding site" evidence="7">
    <location>
        <position position="182"/>
    </location>
    <ligand>
        <name>UDP-N-acetyl-alpha-D-muramoyl-L-alanyl-D-glutamate</name>
        <dbReference type="ChEBI" id="CHEBI:83900"/>
    </ligand>
</feature>
<evidence type="ECO:0000256" key="2">
    <source>
        <dbReference type="ARBA" id="ARBA00022618"/>
    </source>
</evidence>
<feature type="binding site" evidence="7">
    <location>
        <position position="25"/>
    </location>
    <ligand>
        <name>UDP-N-acetyl-alpha-D-muramoyl-L-alanyl-D-glutamate</name>
        <dbReference type="ChEBI" id="CHEBI:83900"/>
    </ligand>
</feature>
<dbReference type="PANTHER" id="PTHR23135">
    <property type="entry name" value="MUR LIGASE FAMILY MEMBER"/>
    <property type="match status" value="1"/>
</dbReference>
<evidence type="ECO:0000259" key="10">
    <source>
        <dbReference type="Pfam" id="PF02875"/>
    </source>
</evidence>
<dbReference type="Pfam" id="PF08245">
    <property type="entry name" value="Mur_ligase_M"/>
    <property type="match status" value="1"/>
</dbReference>
<dbReference type="GO" id="GO:0008360">
    <property type="term" value="P:regulation of cell shape"/>
    <property type="evidence" value="ECO:0007669"/>
    <property type="project" value="UniProtKB-KW"/>
</dbReference>
<dbReference type="InterPro" id="IPR004101">
    <property type="entry name" value="Mur_ligase_C"/>
</dbReference>
<keyword evidence="3 7" id="KW-0133">Cell shape</keyword>
<comment type="caution">
    <text evidence="12">The sequence shown here is derived from an EMBL/GenBank/DDBJ whole genome shotgun (WGS) entry which is preliminary data.</text>
</comment>
<dbReference type="SUPFAM" id="SSF53623">
    <property type="entry name" value="MurD-like peptide ligases, catalytic domain"/>
    <property type="match status" value="1"/>
</dbReference>
<keyword evidence="7" id="KW-0963">Cytoplasm</keyword>
<evidence type="ECO:0000259" key="11">
    <source>
        <dbReference type="Pfam" id="PF08245"/>
    </source>
</evidence>
<dbReference type="CDD" id="cd01983">
    <property type="entry name" value="SIMIBI"/>
    <property type="match status" value="1"/>
</dbReference>
<evidence type="ECO:0000256" key="8">
    <source>
        <dbReference type="RuleBase" id="RU004135"/>
    </source>
</evidence>
<evidence type="ECO:0000313" key="12">
    <source>
        <dbReference type="EMBL" id="KAA0694972.1"/>
    </source>
</evidence>
<evidence type="ECO:0000256" key="7">
    <source>
        <dbReference type="HAMAP-Rule" id="MF_00208"/>
    </source>
</evidence>
<dbReference type="InterPro" id="IPR036565">
    <property type="entry name" value="Mur-like_cat_sf"/>
</dbReference>
<protein>
    <recommendedName>
        <fullName evidence="7">UDP-N-acetylmuramoyl-L-alanyl-D-glutamate--2,6-diaminopimelate ligase</fullName>
        <ecNumber evidence="7">6.3.2.13</ecNumber>
    </recommendedName>
    <alternativeName>
        <fullName evidence="7">Meso-A2pm-adding enzyme</fullName>
    </alternativeName>
    <alternativeName>
        <fullName evidence="7">Meso-diaminopimelate-adding enzyme</fullName>
    </alternativeName>
    <alternativeName>
        <fullName evidence="7">UDP-MurNAc-L-Ala-D-Glu:meso-diaminopimelate ligase</fullName>
    </alternativeName>
    <alternativeName>
        <fullName evidence="7">UDP-MurNAc-tripeptide synthetase</fullName>
    </alternativeName>
    <alternativeName>
        <fullName evidence="7">UDP-N-acetylmuramyl-tripeptide synthetase</fullName>
    </alternativeName>
</protein>
<comment type="subcellular location">
    <subcellularLocation>
        <location evidence="7 8">Cytoplasm</location>
    </subcellularLocation>
</comment>
<dbReference type="Pfam" id="PF01225">
    <property type="entry name" value="Mur_ligase"/>
    <property type="match status" value="1"/>
</dbReference>
<name>A0A7V7GU23_9GAMM</name>
<feature type="binding site" evidence="7">
    <location>
        <position position="23"/>
    </location>
    <ligand>
        <name>UDP-N-acetyl-alpha-D-muramoyl-L-alanyl-D-glutamate</name>
        <dbReference type="ChEBI" id="CHEBI:83900"/>
    </ligand>
</feature>
<dbReference type="SUPFAM" id="SSF63418">
    <property type="entry name" value="MurE/MurF N-terminal domain"/>
    <property type="match status" value="1"/>
</dbReference>
<evidence type="ECO:0000259" key="9">
    <source>
        <dbReference type="Pfam" id="PF01225"/>
    </source>
</evidence>
<keyword evidence="5 7" id="KW-0131">Cell cycle</keyword>
<dbReference type="GO" id="GO:0009252">
    <property type="term" value="P:peptidoglycan biosynthetic process"/>
    <property type="evidence" value="ECO:0007669"/>
    <property type="project" value="UniProtKB-UniRule"/>
</dbReference>
<dbReference type="HAMAP" id="MF_00208">
    <property type="entry name" value="MurE"/>
    <property type="match status" value="1"/>
</dbReference>
<keyword evidence="2 7" id="KW-0132">Cell division</keyword>
<comment type="catalytic activity">
    <reaction evidence="7">
        <text>UDP-N-acetyl-alpha-D-muramoyl-L-alanyl-D-glutamate + meso-2,6-diaminopimelate + ATP = UDP-N-acetyl-alpha-D-muramoyl-L-alanyl-gamma-D-glutamyl-meso-2,6-diaminopimelate + ADP + phosphate + H(+)</text>
        <dbReference type="Rhea" id="RHEA:23676"/>
        <dbReference type="ChEBI" id="CHEBI:15378"/>
        <dbReference type="ChEBI" id="CHEBI:30616"/>
        <dbReference type="ChEBI" id="CHEBI:43474"/>
        <dbReference type="ChEBI" id="CHEBI:57791"/>
        <dbReference type="ChEBI" id="CHEBI:83900"/>
        <dbReference type="ChEBI" id="CHEBI:83905"/>
        <dbReference type="ChEBI" id="CHEBI:456216"/>
        <dbReference type="EC" id="6.3.2.13"/>
    </reaction>
</comment>
<dbReference type="GO" id="GO:0071555">
    <property type="term" value="P:cell wall organization"/>
    <property type="evidence" value="ECO:0007669"/>
    <property type="project" value="UniProtKB-KW"/>
</dbReference>
<dbReference type="InterPro" id="IPR036615">
    <property type="entry name" value="Mur_ligase_C_dom_sf"/>
</dbReference>
<keyword evidence="4 7" id="KW-0573">Peptidoglycan synthesis</keyword>
<dbReference type="InterPro" id="IPR005761">
    <property type="entry name" value="UDP-N-AcMur-Glu-dNH2Pim_ligase"/>
</dbReference>
<keyword evidence="7" id="KW-0547">Nucleotide-binding</keyword>
<feature type="binding site" evidence="7">
    <location>
        <position position="450"/>
    </location>
    <ligand>
        <name>meso-2,6-diaminopimelate</name>
        <dbReference type="ChEBI" id="CHEBI:57791"/>
    </ligand>
</feature>
<feature type="domain" description="Mur ligase central" evidence="11">
    <location>
        <begin position="105"/>
        <end position="301"/>
    </location>
</feature>
<dbReference type="GO" id="GO:0051301">
    <property type="term" value="P:cell division"/>
    <property type="evidence" value="ECO:0007669"/>
    <property type="project" value="UniProtKB-KW"/>
</dbReference>
<dbReference type="GO" id="GO:0005524">
    <property type="term" value="F:ATP binding"/>
    <property type="evidence" value="ECO:0007669"/>
    <property type="project" value="UniProtKB-UniRule"/>
</dbReference>
<feature type="domain" description="Mur ligase N-terminal catalytic" evidence="9">
    <location>
        <begin position="18"/>
        <end position="93"/>
    </location>
</feature>
<dbReference type="NCBIfam" id="TIGR01085">
    <property type="entry name" value="murE"/>
    <property type="match status" value="1"/>
</dbReference>
<dbReference type="RefSeq" id="WP_149332347.1">
    <property type="nucleotide sequence ID" value="NZ_QOVF01000002.1"/>
</dbReference>
<keyword evidence="7 12" id="KW-0436">Ligase</keyword>
<dbReference type="NCBIfam" id="NF001126">
    <property type="entry name" value="PRK00139.1-4"/>
    <property type="match status" value="1"/>
</dbReference>
<feature type="modified residue" description="N6-carboxylysine" evidence="7">
    <location>
        <position position="216"/>
    </location>
</feature>
<dbReference type="EMBL" id="QOVF01000002">
    <property type="protein sequence ID" value="KAA0694972.1"/>
    <property type="molecule type" value="Genomic_DNA"/>
</dbReference>
<feature type="binding site" evidence="7">
    <location>
        <position position="454"/>
    </location>
    <ligand>
        <name>meso-2,6-diaminopimelate</name>
        <dbReference type="ChEBI" id="CHEBI:57791"/>
    </ligand>
</feature>